<dbReference type="InterPro" id="IPR045190">
    <property type="entry name" value="MCCB/AccD1-like"/>
</dbReference>
<dbReference type="PANTHER" id="PTHR22855:SF13">
    <property type="entry name" value="METHYLCROTONOYL-COA CARBOXYLASE BETA CHAIN, MITOCHONDRIAL"/>
    <property type="match status" value="1"/>
</dbReference>
<name>A0A4P6X4G1_HYDPS</name>
<dbReference type="InterPro" id="IPR034733">
    <property type="entry name" value="AcCoA_carboxyl_beta"/>
</dbReference>
<keyword evidence="3" id="KW-0808">Transferase</keyword>
<dbReference type="GO" id="GO:0006552">
    <property type="term" value="P:L-leucine catabolic process"/>
    <property type="evidence" value="ECO:0007669"/>
    <property type="project" value="TreeGrafter"/>
</dbReference>
<protein>
    <submittedName>
        <fullName evidence="3">Methylmalonyl-CoA carboxyltransferase 12S subunit</fullName>
        <ecNumber evidence="3">2.1.3.1</ecNumber>
    </submittedName>
</protein>
<dbReference type="AlphaFoldDB" id="A0A4P6X4G1"/>
<dbReference type="Proteomes" id="UP000293912">
    <property type="component" value="Chromosome"/>
</dbReference>
<dbReference type="SUPFAM" id="SSF52096">
    <property type="entry name" value="ClpP/crotonase"/>
    <property type="match status" value="2"/>
</dbReference>
<keyword evidence="4" id="KW-1185">Reference proteome</keyword>
<dbReference type="FunFam" id="3.90.226.10:FF:000004">
    <property type="entry name" value="Methylcrotonoyl-CoA carboxylase beta chain"/>
    <property type="match status" value="1"/>
</dbReference>
<organism evidence="3 4">
    <name type="scientific">Hydrogenophaga pseudoflava</name>
    <name type="common">Pseudomonas carboxydoflava</name>
    <dbReference type="NCBI Taxonomy" id="47421"/>
    <lineage>
        <taxon>Bacteria</taxon>
        <taxon>Pseudomonadati</taxon>
        <taxon>Pseudomonadota</taxon>
        <taxon>Betaproteobacteria</taxon>
        <taxon>Burkholderiales</taxon>
        <taxon>Comamonadaceae</taxon>
        <taxon>Hydrogenophaga</taxon>
    </lineage>
</organism>
<accession>A0A4P6X4G1</accession>
<dbReference type="InterPro" id="IPR011762">
    <property type="entry name" value="COA_CT_N"/>
</dbReference>
<dbReference type="PROSITE" id="PS50980">
    <property type="entry name" value="COA_CT_NTER"/>
    <property type="match status" value="1"/>
</dbReference>
<dbReference type="PANTHER" id="PTHR22855">
    <property type="entry name" value="ACETYL, PROPIONYL, PYRUVATE, AND GLUTACONYL CARBOXYLASE-RELATED"/>
    <property type="match status" value="1"/>
</dbReference>
<evidence type="ECO:0000259" key="2">
    <source>
        <dbReference type="PROSITE" id="PS50989"/>
    </source>
</evidence>
<dbReference type="KEGG" id="hpse:HPF_13095"/>
<dbReference type="PROSITE" id="PS50989">
    <property type="entry name" value="COA_CT_CTER"/>
    <property type="match status" value="1"/>
</dbReference>
<reference evidence="3 4" key="1">
    <citation type="submission" date="2019-03" db="EMBL/GenBank/DDBJ databases">
        <authorList>
            <person name="Sebastian G."/>
            <person name="Baumann P."/>
            <person name="Ruckert C."/>
            <person name="Kalinowski J."/>
            <person name="Nebel B."/>
            <person name="Takors R."/>
            <person name="Blombach B."/>
        </authorList>
    </citation>
    <scope>NUCLEOTIDE SEQUENCE [LARGE SCALE GENOMIC DNA]</scope>
    <source>
        <strain evidence="3 4">DSM 1084</strain>
    </source>
</reference>
<sequence length="532" mass="58570">MKRIESRIDTSSPAYRGNYKAMTAIVAKYRERMQITRHQRPAHEIKRVRDQGKLLVRERLDLLLDPGTPFLEFSALAACDDYNGEVPGANVVTGLGVVSGREVLIHADDSSVKGGVWYTLTPRKLSRLLDIALENHLPVIHLCDSGGAFLEELSGVYIEGGKVFRNQCLLSKANVPQVAIVFGHCTAGGAYIPALCDYSIIVRGTGGVFLGGPPLVKAATGEEHTADEIGGCDLHTQVSGTVDYPADSEAHAFEICREIVAQFKPPTRSFLPEREPEAPYYDPDEIHGIVSPDHKVQFDQRELIARIVDGSRFHEYQPAYGTTLICGYAYIWGYRVGILANNGVLFSDSSKKAAHFISLCNQNRTPLLFLQNTTGYMIGRSYEMEGITKDGAKMLMAQAGSEVPKFTVITSAAFGAGYYGMCGRAWDPRMLWAWPNVHMGVMGPEQAANTLADVKIAQLRRKGNEPDADEMKALRQRVYEKAERESNAYFGTSRLWDDGLLAPVDTRNALGMALSAASHAPIADPRYGIFRF</sequence>
<gene>
    <name evidence="3" type="ORF">HPF_13095</name>
</gene>
<evidence type="ECO:0000313" key="3">
    <source>
        <dbReference type="EMBL" id="QBM28631.1"/>
    </source>
</evidence>
<dbReference type="Pfam" id="PF01039">
    <property type="entry name" value="Carboxyl_trans"/>
    <property type="match status" value="1"/>
</dbReference>
<dbReference type="GO" id="GO:0004485">
    <property type="term" value="F:methylcrotonoyl-CoA carboxylase activity"/>
    <property type="evidence" value="ECO:0007669"/>
    <property type="project" value="TreeGrafter"/>
</dbReference>
<dbReference type="RefSeq" id="WP_066690443.1">
    <property type="nucleotide sequence ID" value="NZ_CP037867.1"/>
</dbReference>
<dbReference type="GO" id="GO:1905202">
    <property type="term" value="C:methylcrotonoyl-CoA carboxylase complex"/>
    <property type="evidence" value="ECO:0007669"/>
    <property type="project" value="TreeGrafter"/>
</dbReference>
<dbReference type="EC" id="2.1.3.1" evidence="3"/>
<feature type="domain" description="CoA carboxyltransferase C-terminal" evidence="2">
    <location>
        <begin position="282"/>
        <end position="524"/>
    </location>
</feature>
<dbReference type="InterPro" id="IPR011763">
    <property type="entry name" value="COA_CT_C"/>
</dbReference>
<dbReference type="EMBL" id="CP037867">
    <property type="protein sequence ID" value="QBM28631.1"/>
    <property type="molecule type" value="Genomic_DNA"/>
</dbReference>
<dbReference type="GO" id="GO:0047154">
    <property type="term" value="F:methylmalonyl-CoA carboxytransferase activity"/>
    <property type="evidence" value="ECO:0007669"/>
    <property type="project" value="UniProtKB-EC"/>
</dbReference>
<evidence type="ECO:0000259" key="1">
    <source>
        <dbReference type="PROSITE" id="PS50980"/>
    </source>
</evidence>
<dbReference type="Gene3D" id="3.90.226.10">
    <property type="entry name" value="2-enoyl-CoA Hydratase, Chain A, domain 1"/>
    <property type="match status" value="2"/>
</dbReference>
<evidence type="ECO:0000313" key="4">
    <source>
        <dbReference type="Proteomes" id="UP000293912"/>
    </source>
</evidence>
<feature type="domain" description="CoA carboxyltransferase N-terminal" evidence="1">
    <location>
        <begin position="19"/>
        <end position="275"/>
    </location>
</feature>
<dbReference type="InterPro" id="IPR029045">
    <property type="entry name" value="ClpP/crotonase-like_dom_sf"/>
</dbReference>
<proteinExistence type="predicted"/>